<organism evidence="1 2">
    <name type="scientific">Streptomyces litchfieldiae</name>
    <dbReference type="NCBI Taxonomy" id="3075543"/>
    <lineage>
        <taxon>Bacteria</taxon>
        <taxon>Bacillati</taxon>
        <taxon>Actinomycetota</taxon>
        <taxon>Actinomycetes</taxon>
        <taxon>Kitasatosporales</taxon>
        <taxon>Streptomycetaceae</taxon>
        <taxon>Streptomyces</taxon>
    </lineage>
</organism>
<sequence>MAGHDWGAIVAWEMAKMRPERIEAVVGMSIPDRFAEPQDPAQTPIPALRTARGEAFYLVQYRRSGFTGGLN</sequence>
<dbReference type="PRINTS" id="PR00412">
    <property type="entry name" value="EPOXHYDRLASE"/>
</dbReference>
<dbReference type="GO" id="GO:0016787">
    <property type="term" value="F:hydrolase activity"/>
    <property type="evidence" value="ECO:0007669"/>
    <property type="project" value="UniProtKB-KW"/>
</dbReference>
<accession>A0ABU2MV18</accession>
<keyword evidence="2" id="KW-1185">Reference proteome</keyword>
<name>A0ABU2MV18_9ACTN</name>
<comment type="caution">
    <text evidence="1">The sequence shown here is derived from an EMBL/GenBank/DDBJ whole genome shotgun (WGS) entry which is preliminary data.</text>
</comment>
<dbReference type="InterPro" id="IPR000639">
    <property type="entry name" value="Epox_hydrolase-like"/>
</dbReference>
<dbReference type="RefSeq" id="WP_311706615.1">
    <property type="nucleotide sequence ID" value="NZ_JAVREL010000014.1"/>
</dbReference>
<gene>
    <name evidence="1" type="ORF">RM590_23205</name>
</gene>
<dbReference type="InterPro" id="IPR029058">
    <property type="entry name" value="AB_hydrolase_fold"/>
</dbReference>
<reference evidence="2" key="1">
    <citation type="submission" date="2023-07" db="EMBL/GenBank/DDBJ databases">
        <title>30 novel species of actinomycetes from the DSMZ collection.</title>
        <authorList>
            <person name="Nouioui I."/>
        </authorList>
    </citation>
    <scope>NUCLEOTIDE SEQUENCE [LARGE SCALE GENOMIC DNA]</scope>
    <source>
        <strain evidence="2">DSM 44938</strain>
    </source>
</reference>
<dbReference type="SUPFAM" id="SSF53474">
    <property type="entry name" value="alpha/beta-Hydrolases"/>
    <property type="match status" value="1"/>
</dbReference>
<dbReference type="Gene3D" id="3.40.50.1820">
    <property type="entry name" value="alpha/beta hydrolase"/>
    <property type="match status" value="1"/>
</dbReference>
<dbReference type="EMBL" id="JAVREL010000014">
    <property type="protein sequence ID" value="MDT0345485.1"/>
    <property type="molecule type" value="Genomic_DNA"/>
</dbReference>
<keyword evidence="1" id="KW-0378">Hydrolase</keyword>
<evidence type="ECO:0000313" key="1">
    <source>
        <dbReference type="EMBL" id="MDT0345485.1"/>
    </source>
</evidence>
<protein>
    <submittedName>
        <fullName evidence="1">Alpha/beta hydrolase</fullName>
    </submittedName>
</protein>
<evidence type="ECO:0000313" key="2">
    <source>
        <dbReference type="Proteomes" id="UP001183246"/>
    </source>
</evidence>
<dbReference type="Proteomes" id="UP001183246">
    <property type="component" value="Unassembled WGS sequence"/>
</dbReference>
<proteinExistence type="predicted"/>